<feature type="transmembrane region" description="Helical" evidence="1">
    <location>
        <begin position="32"/>
        <end position="51"/>
    </location>
</feature>
<protein>
    <submittedName>
        <fullName evidence="2">Uncharacterized protein</fullName>
    </submittedName>
</protein>
<keyword evidence="1" id="KW-1133">Transmembrane helix</keyword>
<dbReference type="InterPro" id="IPR045938">
    <property type="entry name" value="DUF6358"/>
</dbReference>
<comment type="caution">
    <text evidence="2">The sequence shown here is derived from an EMBL/GenBank/DDBJ whole genome shotgun (WGS) entry which is preliminary data.</text>
</comment>
<feature type="transmembrane region" description="Helical" evidence="1">
    <location>
        <begin position="5"/>
        <end position="26"/>
    </location>
</feature>
<evidence type="ECO:0000313" key="3">
    <source>
        <dbReference type="Proteomes" id="UP000292884"/>
    </source>
</evidence>
<reference evidence="2 3" key="1">
    <citation type="submission" date="2019-02" db="EMBL/GenBank/DDBJ databases">
        <title>Pedobacter sp. RP-1-13 sp. nov., isolated from Arctic soil.</title>
        <authorList>
            <person name="Dahal R.H."/>
        </authorList>
    </citation>
    <scope>NUCLEOTIDE SEQUENCE [LARGE SCALE GENOMIC DNA]</scope>
    <source>
        <strain evidence="2 3">RP-1-13</strain>
    </source>
</reference>
<gene>
    <name evidence="2" type="ORF">EZ428_02130</name>
</gene>
<dbReference type="Proteomes" id="UP000292884">
    <property type="component" value="Unassembled WGS sequence"/>
</dbReference>
<proteinExistence type="predicted"/>
<keyword evidence="1" id="KW-0472">Membrane</keyword>
<dbReference type="Pfam" id="PF19885">
    <property type="entry name" value="DUF6358"/>
    <property type="match status" value="1"/>
</dbReference>
<evidence type="ECO:0000256" key="1">
    <source>
        <dbReference type="SAM" id="Phobius"/>
    </source>
</evidence>
<organism evidence="2 3">
    <name type="scientific">Pedobacter frigiditerrae</name>
    <dbReference type="NCBI Taxonomy" id="2530452"/>
    <lineage>
        <taxon>Bacteria</taxon>
        <taxon>Pseudomonadati</taxon>
        <taxon>Bacteroidota</taxon>
        <taxon>Sphingobacteriia</taxon>
        <taxon>Sphingobacteriales</taxon>
        <taxon>Sphingobacteriaceae</taxon>
        <taxon>Pedobacter</taxon>
    </lineage>
</organism>
<name>A0A4R0N1J5_9SPHI</name>
<keyword evidence="1" id="KW-0812">Transmembrane</keyword>
<keyword evidence="3" id="KW-1185">Reference proteome</keyword>
<dbReference type="RefSeq" id="WP_131551456.1">
    <property type="nucleotide sequence ID" value="NZ_SJSK01000001.1"/>
</dbReference>
<dbReference type="OrthoDB" id="773226at2"/>
<dbReference type="AlphaFoldDB" id="A0A4R0N1J5"/>
<sequence length="61" mass="6894">MRKKIILNVLFNVGIIFSIFGMGWAYSNKSPLVVAFFAATLVAFIYVKVQLLKSVNKDLKK</sequence>
<evidence type="ECO:0000313" key="2">
    <source>
        <dbReference type="EMBL" id="TCC93590.1"/>
    </source>
</evidence>
<dbReference type="EMBL" id="SJSK01000001">
    <property type="protein sequence ID" value="TCC93590.1"/>
    <property type="molecule type" value="Genomic_DNA"/>
</dbReference>
<accession>A0A4R0N1J5</accession>